<dbReference type="Pfam" id="PF08890">
    <property type="entry name" value="Phage_TAC_5"/>
    <property type="match status" value="1"/>
</dbReference>
<dbReference type="InterPro" id="IPR014986">
    <property type="entry name" value="XkdN-like"/>
</dbReference>
<protein>
    <submittedName>
        <fullName evidence="1">Phage-like element PBSX protein XkdN</fullName>
    </submittedName>
</protein>
<gene>
    <name evidence="1" type="primary">xkdN</name>
    <name evidence="1" type="ORF">BsIDN1_45480</name>
</gene>
<evidence type="ECO:0000313" key="1">
    <source>
        <dbReference type="EMBL" id="BBP90930.1"/>
    </source>
</evidence>
<evidence type="ECO:0000313" key="2">
    <source>
        <dbReference type="Proteomes" id="UP000464658"/>
    </source>
</evidence>
<dbReference type="Proteomes" id="UP000464658">
    <property type="component" value="Chromosome"/>
</dbReference>
<organism evidence="1 2">
    <name type="scientific">Bacillus safensis</name>
    <dbReference type="NCBI Taxonomy" id="561879"/>
    <lineage>
        <taxon>Bacteria</taxon>
        <taxon>Bacillati</taxon>
        <taxon>Bacillota</taxon>
        <taxon>Bacilli</taxon>
        <taxon>Bacillales</taxon>
        <taxon>Bacillaceae</taxon>
        <taxon>Bacillus</taxon>
    </lineage>
</organism>
<dbReference type="AlphaFoldDB" id="A0A5S9MBN5"/>
<reference evidence="1 2" key="1">
    <citation type="submission" date="2019-12" db="EMBL/GenBank/DDBJ databases">
        <title>Full genome sequence of a Bacillus safensis strain isolated from commercially available natto in Indonesia.</title>
        <authorList>
            <person name="Yoshida M."/>
            <person name="Uomi M."/>
            <person name="Waturangi D."/>
            <person name="Ekaputri J.J."/>
            <person name="Setiamarga D.H.E."/>
        </authorList>
    </citation>
    <scope>NUCLEOTIDE SEQUENCE [LARGE SCALE GENOMIC DNA]</scope>
    <source>
        <strain evidence="1 2">IDN1</strain>
    </source>
</reference>
<dbReference type="InterPro" id="IPR038559">
    <property type="entry name" value="XkdN-like_sf"/>
</dbReference>
<name>A0A5S9MBN5_BACIA</name>
<dbReference type="Gene3D" id="3.30.2220.30">
    <property type="match status" value="1"/>
</dbReference>
<sequence length="177" mass="20624">MKRLESTFKKWMCFLHSKKNKSKGVFKHERKTNKNNVYDLSFFMPGQTTEAEEVKSIISKRFVDKEGKVIPFVFKAITTERIDELEKENTTFKNVKGRGRVKDLDSQRFFTYIAVESTIYPDFKSKELREAYGTQDPVEVAKRVLSVGGEYANWLNKAIEVNGFEDEIEDLETEAKN</sequence>
<accession>A0A5S9MBN5</accession>
<proteinExistence type="predicted"/>
<dbReference type="EMBL" id="AP021906">
    <property type="protein sequence ID" value="BBP90930.1"/>
    <property type="molecule type" value="Genomic_DNA"/>
</dbReference>